<dbReference type="InterPro" id="IPR036365">
    <property type="entry name" value="PGBD-like_sf"/>
</dbReference>
<organism evidence="6 7">
    <name type="scientific">Pectinatus brassicae</name>
    <dbReference type="NCBI Taxonomy" id="862415"/>
    <lineage>
        <taxon>Bacteria</taxon>
        <taxon>Bacillati</taxon>
        <taxon>Bacillota</taxon>
        <taxon>Negativicutes</taxon>
        <taxon>Selenomonadales</taxon>
        <taxon>Selenomonadaceae</taxon>
        <taxon>Pectinatus</taxon>
    </lineage>
</organism>
<proteinExistence type="inferred from homology"/>
<dbReference type="GO" id="GO:0006508">
    <property type="term" value="P:proteolysis"/>
    <property type="evidence" value="ECO:0007669"/>
    <property type="project" value="UniProtKB-KW"/>
</dbReference>
<dbReference type="Proteomes" id="UP000559117">
    <property type="component" value="Unassembled WGS sequence"/>
</dbReference>
<feature type="domain" description="NlpC/P60" evidence="5">
    <location>
        <begin position="158"/>
        <end position="279"/>
    </location>
</feature>
<protein>
    <submittedName>
        <fullName evidence="6">Cell wall-associated NlpC family hydrolase</fullName>
    </submittedName>
</protein>
<evidence type="ECO:0000313" key="6">
    <source>
        <dbReference type="EMBL" id="MBB5337471.1"/>
    </source>
</evidence>
<dbReference type="SUPFAM" id="SSF47090">
    <property type="entry name" value="PGBD-like"/>
    <property type="match status" value="1"/>
</dbReference>
<dbReference type="Pfam" id="PF00877">
    <property type="entry name" value="NLPC_P60"/>
    <property type="match status" value="1"/>
</dbReference>
<dbReference type="AlphaFoldDB" id="A0A840UIA2"/>
<dbReference type="GO" id="GO:0008234">
    <property type="term" value="F:cysteine-type peptidase activity"/>
    <property type="evidence" value="ECO:0007669"/>
    <property type="project" value="UniProtKB-KW"/>
</dbReference>
<dbReference type="Gene3D" id="1.10.101.10">
    <property type="entry name" value="PGBD-like superfamily/PGBD"/>
    <property type="match status" value="1"/>
</dbReference>
<comment type="similarity">
    <text evidence="1">Belongs to the peptidase C40 family.</text>
</comment>
<sequence length="280" mass="31228">MDKTVKLLFGSILFFIVLSTTTTVMAAPILKLHSQGHDVRLLQQMLQKQNYGVRISGIFDISTQEFVKQFQKDNHLAITGATDRQTWDLLENPTIISSPAITLPPSSSRVSTPAIKTPLPIRHQSPSIGIKPTSSQNDDNIAEIRAITPKESAPFLPAKKADDIISTAKKYIGTPYVYGGESPKGFDCSGYLQYVFKKNNVNLPRTADKQYELGKKVPVKKLQPGDLVFFATDAKEISHCGIYLGQDEFIHSSSSRGVRIDKLDNVYWQKYFVSGKHIIR</sequence>
<keyword evidence="2" id="KW-0645">Protease</keyword>
<evidence type="ECO:0000256" key="3">
    <source>
        <dbReference type="ARBA" id="ARBA00022801"/>
    </source>
</evidence>
<evidence type="ECO:0000259" key="5">
    <source>
        <dbReference type="PROSITE" id="PS51935"/>
    </source>
</evidence>
<dbReference type="InterPro" id="IPR000064">
    <property type="entry name" value="NLP_P60_dom"/>
</dbReference>
<accession>A0A840UIA2</accession>
<name>A0A840UIA2_9FIRM</name>
<reference evidence="6 7" key="1">
    <citation type="submission" date="2020-08" db="EMBL/GenBank/DDBJ databases">
        <title>Genomic Encyclopedia of Type Strains, Phase IV (KMG-IV): sequencing the most valuable type-strain genomes for metagenomic binning, comparative biology and taxonomic classification.</title>
        <authorList>
            <person name="Goeker M."/>
        </authorList>
    </citation>
    <scope>NUCLEOTIDE SEQUENCE [LARGE SCALE GENOMIC DNA]</scope>
    <source>
        <strain evidence="6 7">DSM 24661</strain>
    </source>
</reference>
<dbReference type="EMBL" id="JACHFH010000051">
    <property type="protein sequence ID" value="MBB5337471.1"/>
    <property type="molecule type" value="Genomic_DNA"/>
</dbReference>
<dbReference type="RefSeq" id="WP_221300629.1">
    <property type="nucleotide sequence ID" value="NZ_JACHFH010000051.1"/>
</dbReference>
<evidence type="ECO:0000256" key="1">
    <source>
        <dbReference type="ARBA" id="ARBA00007074"/>
    </source>
</evidence>
<gene>
    <name evidence="6" type="ORF">HNR32_002633</name>
</gene>
<dbReference type="PROSITE" id="PS51935">
    <property type="entry name" value="NLPC_P60"/>
    <property type="match status" value="1"/>
</dbReference>
<dbReference type="InterPro" id="IPR051202">
    <property type="entry name" value="Peptidase_C40"/>
</dbReference>
<dbReference type="PANTHER" id="PTHR47053:SF1">
    <property type="entry name" value="MUREIN DD-ENDOPEPTIDASE MEPH-RELATED"/>
    <property type="match status" value="1"/>
</dbReference>
<keyword evidence="7" id="KW-1185">Reference proteome</keyword>
<dbReference type="SUPFAM" id="SSF54001">
    <property type="entry name" value="Cysteine proteinases"/>
    <property type="match status" value="1"/>
</dbReference>
<dbReference type="InterPro" id="IPR002477">
    <property type="entry name" value="Peptidoglycan-bd-like"/>
</dbReference>
<dbReference type="InterPro" id="IPR038765">
    <property type="entry name" value="Papain-like_cys_pep_sf"/>
</dbReference>
<evidence type="ECO:0000256" key="4">
    <source>
        <dbReference type="ARBA" id="ARBA00022807"/>
    </source>
</evidence>
<dbReference type="PANTHER" id="PTHR47053">
    <property type="entry name" value="MUREIN DD-ENDOPEPTIDASE MEPH-RELATED"/>
    <property type="match status" value="1"/>
</dbReference>
<comment type="caution">
    <text evidence="6">The sequence shown here is derived from an EMBL/GenBank/DDBJ whole genome shotgun (WGS) entry which is preliminary data.</text>
</comment>
<evidence type="ECO:0000256" key="2">
    <source>
        <dbReference type="ARBA" id="ARBA00022670"/>
    </source>
</evidence>
<dbReference type="Gene3D" id="3.90.1720.10">
    <property type="entry name" value="endopeptidase domain like (from Nostoc punctiforme)"/>
    <property type="match status" value="1"/>
</dbReference>
<dbReference type="InterPro" id="IPR036366">
    <property type="entry name" value="PGBDSf"/>
</dbReference>
<keyword evidence="3 6" id="KW-0378">Hydrolase</keyword>
<keyword evidence="4" id="KW-0788">Thiol protease</keyword>
<dbReference type="Pfam" id="PF01471">
    <property type="entry name" value="PG_binding_1"/>
    <property type="match status" value="1"/>
</dbReference>
<evidence type="ECO:0000313" key="7">
    <source>
        <dbReference type="Proteomes" id="UP000559117"/>
    </source>
</evidence>